<name>A0AA47KL69_9GAMM</name>
<proteinExistence type="predicted"/>
<evidence type="ECO:0000313" key="2">
    <source>
        <dbReference type="Proteomes" id="UP001164748"/>
    </source>
</evidence>
<dbReference type="InterPro" id="IPR004220">
    <property type="entry name" value="5-COMe_2-OHmuconate_Isoase"/>
</dbReference>
<dbReference type="InterPro" id="IPR014347">
    <property type="entry name" value="Tautomerase/MIF_sf"/>
</dbReference>
<reference evidence="1" key="1">
    <citation type="submission" date="2022-09" db="EMBL/GenBank/DDBJ databases">
        <authorList>
            <person name="Li Z.-J."/>
        </authorList>
    </citation>
    <scope>NUCLEOTIDE SEQUENCE</scope>
    <source>
        <strain evidence="1">TGB11</strain>
    </source>
</reference>
<dbReference type="SUPFAM" id="SSF55331">
    <property type="entry name" value="Tautomerase/MIF"/>
    <property type="match status" value="1"/>
</dbReference>
<sequence length="120" mass="13321">MPHLVMEYTDALAERVNIDQLVDDLHRAAIATGCFDPEALKSRAVPCGVWRVGAQSDRSEFVHVEFRLLAGRSDTQKAAISDALTAPLREHAGHVSSLTVEVRDMDTNSYRKWVGDKQAM</sequence>
<protein>
    <submittedName>
        <fullName evidence="1">5-carboxymethyl-2-hydroxymuconate Delta-isomerase</fullName>
    </submittedName>
</protein>
<organism evidence="1 2">
    <name type="scientific">Salinivibrio kushneri</name>
    <dbReference type="NCBI Taxonomy" id="1908198"/>
    <lineage>
        <taxon>Bacteria</taxon>
        <taxon>Pseudomonadati</taxon>
        <taxon>Pseudomonadota</taxon>
        <taxon>Gammaproteobacteria</taxon>
        <taxon>Vibrionales</taxon>
        <taxon>Vibrionaceae</taxon>
        <taxon>Salinivibrio</taxon>
    </lineage>
</organism>
<dbReference type="Gene3D" id="3.30.429.10">
    <property type="entry name" value="Macrophage Migration Inhibitory Factor"/>
    <property type="match status" value="1"/>
</dbReference>
<dbReference type="Pfam" id="PF02962">
    <property type="entry name" value="CHMI"/>
    <property type="match status" value="1"/>
</dbReference>
<gene>
    <name evidence="1" type="ORF">N8M53_00860</name>
</gene>
<accession>A0AA47KL69</accession>
<dbReference type="EMBL" id="CP114588">
    <property type="protein sequence ID" value="WBA08813.1"/>
    <property type="molecule type" value="Genomic_DNA"/>
</dbReference>
<dbReference type="RefSeq" id="WP_269579160.1">
    <property type="nucleotide sequence ID" value="NZ_CP114588.1"/>
</dbReference>
<dbReference type="PANTHER" id="PTHR37950">
    <property type="entry name" value="4-HYDROXYPHENYLACETATE CATABOLISM PROTEIN"/>
    <property type="match status" value="1"/>
</dbReference>
<dbReference type="AlphaFoldDB" id="A0AA47KL69"/>
<dbReference type="PANTHER" id="PTHR37950:SF1">
    <property type="entry name" value="4-HYDROXYPHENYLACETATE CATABOLISM PROTEIN"/>
    <property type="match status" value="1"/>
</dbReference>
<dbReference type="Proteomes" id="UP001164748">
    <property type="component" value="Chromosome"/>
</dbReference>
<evidence type="ECO:0000313" key="1">
    <source>
        <dbReference type="EMBL" id="WBA08813.1"/>
    </source>
</evidence>
<dbReference type="CDD" id="cd00580">
    <property type="entry name" value="CHMI"/>
    <property type="match status" value="1"/>
</dbReference>
<dbReference type="GO" id="GO:0008704">
    <property type="term" value="F:5-carboxymethyl-2-hydroxymuconate delta-isomerase activity"/>
    <property type="evidence" value="ECO:0007669"/>
    <property type="project" value="InterPro"/>
</dbReference>